<comment type="caution">
    <text evidence="1">The sequence shown here is derived from an EMBL/GenBank/DDBJ whole genome shotgun (WGS) entry which is preliminary data.</text>
</comment>
<evidence type="ECO:0000313" key="2">
    <source>
        <dbReference type="Proteomes" id="UP001480595"/>
    </source>
</evidence>
<evidence type="ECO:0000313" key="1">
    <source>
        <dbReference type="EMBL" id="KAK8048750.1"/>
    </source>
</evidence>
<dbReference type="RefSeq" id="XP_066710999.1">
    <property type="nucleotide sequence ID" value="XM_066861889.1"/>
</dbReference>
<dbReference type="EMBL" id="JAQQWL010000011">
    <property type="protein sequence ID" value="KAK8048750.1"/>
    <property type="molecule type" value="Genomic_DNA"/>
</dbReference>
<keyword evidence="2" id="KW-1185">Reference proteome</keyword>
<dbReference type="GeneID" id="92094952"/>
<proteinExistence type="predicted"/>
<organism evidence="1 2">
    <name type="scientific">Apiospora phragmitis</name>
    <dbReference type="NCBI Taxonomy" id="2905665"/>
    <lineage>
        <taxon>Eukaryota</taxon>
        <taxon>Fungi</taxon>
        <taxon>Dikarya</taxon>
        <taxon>Ascomycota</taxon>
        <taxon>Pezizomycotina</taxon>
        <taxon>Sordariomycetes</taxon>
        <taxon>Xylariomycetidae</taxon>
        <taxon>Amphisphaeriales</taxon>
        <taxon>Apiosporaceae</taxon>
        <taxon>Apiospora</taxon>
    </lineage>
</organism>
<protein>
    <submittedName>
        <fullName evidence="1">Uncharacterized protein</fullName>
    </submittedName>
</protein>
<gene>
    <name evidence="1" type="ORF">PG994_010480</name>
</gene>
<name>A0ABR1TQ12_9PEZI</name>
<sequence>MLSAYVVVNAYHTIYGTSDCIYCIQYAAVLARRTLEYSTTSQKLRSGRKEIRPSRWAAASPPVRPIPDRRSRIYFPVLLVKFC</sequence>
<accession>A0ABR1TQ12</accession>
<reference evidence="1 2" key="1">
    <citation type="submission" date="2023-01" db="EMBL/GenBank/DDBJ databases">
        <title>Analysis of 21 Apiospora genomes using comparative genomics revels a genus with tremendous synthesis potential of carbohydrate active enzymes and secondary metabolites.</title>
        <authorList>
            <person name="Sorensen T."/>
        </authorList>
    </citation>
    <scope>NUCLEOTIDE SEQUENCE [LARGE SCALE GENOMIC DNA]</scope>
    <source>
        <strain evidence="1 2">CBS 135458</strain>
    </source>
</reference>
<dbReference type="Proteomes" id="UP001480595">
    <property type="component" value="Unassembled WGS sequence"/>
</dbReference>